<evidence type="ECO:0000256" key="4">
    <source>
        <dbReference type="ARBA" id="ARBA00022824"/>
    </source>
</evidence>
<keyword evidence="6 11" id="KW-0472">Membrane</keyword>
<reference evidence="12" key="2">
    <citation type="journal article" date="2023" name="Plants (Basel)">
        <title>Annotation of the Turnera subulata (Passifloraceae) Draft Genome Reveals the S-Locus Evolved after the Divergence of Turneroideae from Passifloroideae in a Stepwise Manner.</title>
        <authorList>
            <person name="Henning P.M."/>
            <person name="Roalson E.H."/>
            <person name="Mir W."/>
            <person name="McCubbin A.G."/>
            <person name="Shore J.S."/>
        </authorList>
    </citation>
    <scope>NUCLEOTIDE SEQUENCE</scope>
    <source>
        <strain evidence="12">F60SS</strain>
    </source>
</reference>
<dbReference type="GO" id="GO:0005789">
    <property type="term" value="C:endoplasmic reticulum membrane"/>
    <property type="evidence" value="ECO:0007669"/>
    <property type="project" value="UniProtKB-SubCell"/>
</dbReference>
<feature type="transmembrane region" description="Helical" evidence="11">
    <location>
        <begin position="106"/>
        <end position="126"/>
    </location>
</feature>
<feature type="transmembrane region" description="Helical" evidence="11">
    <location>
        <begin position="146"/>
        <end position="168"/>
    </location>
</feature>
<evidence type="ECO:0008006" key="14">
    <source>
        <dbReference type="Google" id="ProtNLM"/>
    </source>
</evidence>
<keyword evidence="5 11" id="KW-1133">Transmembrane helix</keyword>
<proteinExistence type="inferred from homology"/>
<keyword evidence="3 11" id="KW-0812">Transmembrane</keyword>
<evidence type="ECO:0000313" key="13">
    <source>
        <dbReference type="Proteomes" id="UP001141552"/>
    </source>
</evidence>
<sequence>MQFLDLFSVASMPVLKVLLVTALGTLLALDPVDILGESARKQLNRVVFFVFNPALVGGNLASTITSESIALLWFMPINILLTFIIGSALGWVLIKITRPPRRLQGLILGSCAAGNLGNLPLIIIPALCEEKGSPFGSADICTTDGIAYVSLSMAIGAVYLWSYVYNLVRICSSDEANKVDDNTVESDADQSTANVLADDETTPILIQADYNEALLPSKDDHDDDDDEPESLPPTKNSKVQKILDKIKQSVSFVSRNANLKALFSPSTIGAIVGFTIGVVPQIRSLMIGDTAPLRVIEGSTSFIG</sequence>
<comment type="function">
    <text evidence="8">Involved in cellular auxin homeostasis by regulating auxin metabolism. Regulates intracellular auxin accumulation at the endoplasmic reticulum and thus auxin availability for nuclear auxin signaling.</text>
</comment>
<comment type="subcellular location">
    <subcellularLocation>
        <location evidence="1">Endoplasmic reticulum membrane</location>
        <topology evidence="1">Multi-pass membrane protein</topology>
    </subcellularLocation>
</comment>
<evidence type="ECO:0000256" key="5">
    <source>
        <dbReference type="ARBA" id="ARBA00022989"/>
    </source>
</evidence>
<dbReference type="InterPro" id="IPR045033">
    <property type="entry name" value="PILS1/3/4/5/7"/>
</dbReference>
<evidence type="ECO:0000256" key="9">
    <source>
        <dbReference type="ARBA" id="ARBA00025752"/>
    </source>
</evidence>
<evidence type="ECO:0000256" key="11">
    <source>
        <dbReference type="SAM" id="Phobius"/>
    </source>
</evidence>
<name>A0A9Q0FEB9_9ROSI</name>
<dbReference type="GO" id="GO:0080162">
    <property type="term" value="P:endoplasmic reticulum to cytosol auxin transport"/>
    <property type="evidence" value="ECO:0007669"/>
    <property type="project" value="InterPro"/>
</dbReference>
<reference evidence="12" key="1">
    <citation type="submission" date="2022-02" db="EMBL/GenBank/DDBJ databases">
        <authorList>
            <person name="Henning P.M."/>
            <person name="McCubbin A.G."/>
            <person name="Shore J.S."/>
        </authorList>
    </citation>
    <scope>NUCLEOTIDE SEQUENCE</scope>
    <source>
        <strain evidence="12">F60SS</strain>
        <tissue evidence="12">Leaves</tissue>
    </source>
</reference>
<feature type="transmembrane region" description="Helical" evidence="11">
    <location>
        <begin position="70"/>
        <end position="94"/>
    </location>
</feature>
<dbReference type="Pfam" id="PF03547">
    <property type="entry name" value="Mem_trans"/>
    <property type="match status" value="1"/>
</dbReference>
<keyword evidence="13" id="KW-1185">Reference proteome</keyword>
<organism evidence="12 13">
    <name type="scientific">Turnera subulata</name>
    <dbReference type="NCBI Taxonomy" id="218843"/>
    <lineage>
        <taxon>Eukaryota</taxon>
        <taxon>Viridiplantae</taxon>
        <taxon>Streptophyta</taxon>
        <taxon>Embryophyta</taxon>
        <taxon>Tracheophyta</taxon>
        <taxon>Spermatophyta</taxon>
        <taxon>Magnoliopsida</taxon>
        <taxon>eudicotyledons</taxon>
        <taxon>Gunneridae</taxon>
        <taxon>Pentapetalae</taxon>
        <taxon>rosids</taxon>
        <taxon>fabids</taxon>
        <taxon>Malpighiales</taxon>
        <taxon>Passifloraceae</taxon>
        <taxon>Turnera</taxon>
    </lineage>
</organism>
<gene>
    <name evidence="12" type="ORF">Tsubulata_008389</name>
</gene>
<keyword evidence="4" id="KW-0256">Endoplasmic reticulum</keyword>
<evidence type="ECO:0000256" key="2">
    <source>
        <dbReference type="ARBA" id="ARBA00022448"/>
    </source>
</evidence>
<dbReference type="PANTHER" id="PTHR31651">
    <property type="match status" value="1"/>
</dbReference>
<dbReference type="OrthoDB" id="826369at2759"/>
<evidence type="ECO:0000256" key="8">
    <source>
        <dbReference type="ARBA" id="ARBA00025100"/>
    </source>
</evidence>
<dbReference type="AlphaFoldDB" id="A0A9Q0FEB9"/>
<evidence type="ECO:0000313" key="12">
    <source>
        <dbReference type="EMBL" id="KAJ4829954.1"/>
    </source>
</evidence>
<comment type="similarity">
    <text evidence="9">Belongs to the auxin efflux carrier (TC 2.A.69.2) family.</text>
</comment>
<keyword evidence="7" id="KW-0927">Auxin signaling pathway</keyword>
<evidence type="ECO:0000256" key="10">
    <source>
        <dbReference type="SAM" id="MobiDB-lite"/>
    </source>
</evidence>
<dbReference type="GO" id="GO:0009734">
    <property type="term" value="P:auxin-activated signaling pathway"/>
    <property type="evidence" value="ECO:0007669"/>
    <property type="project" value="UniProtKB-KW"/>
</dbReference>
<dbReference type="Proteomes" id="UP001141552">
    <property type="component" value="Unassembled WGS sequence"/>
</dbReference>
<feature type="region of interest" description="Disordered" evidence="10">
    <location>
        <begin position="216"/>
        <end position="238"/>
    </location>
</feature>
<accession>A0A9Q0FEB9</accession>
<evidence type="ECO:0000256" key="3">
    <source>
        <dbReference type="ARBA" id="ARBA00022692"/>
    </source>
</evidence>
<feature type="transmembrane region" description="Helical" evidence="11">
    <location>
        <begin position="6"/>
        <end position="26"/>
    </location>
</feature>
<dbReference type="InterPro" id="IPR004776">
    <property type="entry name" value="Mem_transp_PIN-like"/>
</dbReference>
<evidence type="ECO:0000256" key="6">
    <source>
        <dbReference type="ARBA" id="ARBA00023136"/>
    </source>
</evidence>
<evidence type="ECO:0000256" key="1">
    <source>
        <dbReference type="ARBA" id="ARBA00004477"/>
    </source>
</evidence>
<evidence type="ECO:0000256" key="7">
    <source>
        <dbReference type="ARBA" id="ARBA00023294"/>
    </source>
</evidence>
<dbReference type="PANTHER" id="PTHR31651:SF33">
    <property type="entry name" value="PROTEIN PIN-LIKES 1"/>
    <property type="match status" value="1"/>
</dbReference>
<protein>
    <recommendedName>
        <fullName evidence="14">Auxin efflux carrier component</fullName>
    </recommendedName>
</protein>
<comment type="caution">
    <text evidence="12">The sequence shown here is derived from an EMBL/GenBank/DDBJ whole genome shotgun (WGS) entry which is preliminary data.</text>
</comment>
<keyword evidence="2" id="KW-0813">Transport</keyword>
<dbReference type="EMBL" id="JAKUCV010005769">
    <property type="protein sequence ID" value="KAJ4829954.1"/>
    <property type="molecule type" value="Genomic_DNA"/>
</dbReference>